<dbReference type="eggNOG" id="KOG2998">
    <property type="taxonomic scope" value="Eukaryota"/>
</dbReference>
<sequence length="892" mass="100150">MDTMDLSDELIWSLDSFLQEDAAVEIDSDGELTRASVLSQDIDPLLYSGGAAGRGSSANTMIENDLVYGRGSECHTRRYHPHHHEPLRASLAGAAPIREDSERDDEEEEVVELQPALWVDPMMMQSFHMESMTKSSQPSDETDRSLSIASEQSCESPPESPLFGVCSFQMPSTISSFESSYEQRIEATLTESMGKLRRLESDGAAGTDEQRDSMEEQLLQSFTMSNIGHFDAHFGRALFLEQLGRSFVDGSSSKSLASYRMSSYHRMSTASDIIKQGWLVKKGEVVPSWHRRWFTLRRMPEGPMLTYARDDSPSAPAKMIELSSTSRCIVRPKLSRDHEFRVITSTDSSRREFALAAVSNFDLTEWVCSIQSAINAGNKSTFEGSEDFQRIWNNAGIDGFLLRYGIRKCSSRNHLQTRVLELNFAEQTIINSRRGESLTTLYFNDLREVSVSTARPNNEEHGIVLDFNGRHRSWPIYLDTKEARDDLLGILEKIAAKNVNGEDLELRSSRLILKNGFMERKNIGTDKRLVGLHATLKGRLFVCLYENCLVVYPEHGDMTARPWYVVTLKGIHVTCKEEKSMLVLGRLTMVCASPEDTRAWYNAILSAMMLPPEIIELELKERVKIRNAFHVSVSRLRKLLKAKVKPEVNGPPKDQKAIELMMRVLWDLTFPGEAYTSNSDPRWLELGFQRGGPASDLRSSGLLGLYSLIYFVNDPSSEFQRILERTRHGVSEGNMKNYPLAIACINVSAVLVETLGFGDAGTHSAGCSLNAMKTFVHLIAQTVARAPYDRERAASVSTRALSSYASWDEIVGEADNHVFEDIFCLLFPILDLLFVEMGAGYMEFGQVVDAFRRRINVIFDQLPKTMGELAKLAAEPCTDKLVDPMLLGKSGK</sequence>
<dbReference type="EnsemblProtists" id="PYU1_T002226">
    <property type="protein sequence ID" value="PYU1_T002226"/>
    <property type="gene ID" value="PYU1_G002223"/>
</dbReference>
<dbReference type="Gene3D" id="2.30.29.30">
    <property type="entry name" value="Pleckstrin-homology domain (PH domain)/Phosphotyrosine-binding domain (PTB)"/>
    <property type="match status" value="1"/>
</dbReference>
<reference evidence="5" key="3">
    <citation type="submission" date="2014-11" db="UniProtKB">
        <authorList>
            <consortium name="EnsemblProtists"/>
        </authorList>
    </citation>
    <scope>IDENTIFICATION</scope>
    <source>
        <strain evidence="5">DAOM BR144</strain>
    </source>
</reference>
<dbReference type="PROSITE" id="PS50003">
    <property type="entry name" value="PH_DOMAIN"/>
    <property type="match status" value="1"/>
</dbReference>
<comment type="function">
    <text evidence="1">Involved in cytoskeletal rearrangements required for phagocytosis of apoptotic cells and cell motility. Acts in association with DOCK1 and CRK. Was initially proposed to be required in complex with DOCK1 to activate Rac Rho small GTPases. May enhance the guanine nucleotide exchange factor (GEF) activity of DOCK1.</text>
</comment>
<feature type="domain" description="PH" evidence="3">
    <location>
        <begin position="272"/>
        <end position="375"/>
    </location>
</feature>
<dbReference type="PROSITE" id="PS51335">
    <property type="entry name" value="ELMO"/>
    <property type="match status" value="1"/>
</dbReference>
<name>K3WB85_GLOUD</name>
<feature type="compositionally biased region" description="Polar residues" evidence="2">
    <location>
        <begin position="132"/>
        <end position="149"/>
    </location>
</feature>
<evidence type="ECO:0000259" key="3">
    <source>
        <dbReference type="PROSITE" id="PS50003"/>
    </source>
</evidence>
<organism evidence="5 6">
    <name type="scientific">Globisporangium ultimum (strain ATCC 200006 / CBS 805.95 / DAOM BR144)</name>
    <name type="common">Pythium ultimum</name>
    <dbReference type="NCBI Taxonomy" id="431595"/>
    <lineage>
        <taxon>Eukaryota</taxon>
        <taxon>Sar</taxon>
        <taxon>Stramenopiles</taxon>
        <taxon>Oomycota</taxon>
        <taxon>Peronosporomycetes</taxon>
        <taxon>Pythiales</taxon>
        <taxon>Pythiaceae</taxon>
        <taxon>Globisporangium</taxon>
    </lineage>
</organism>
<dbReference type="AlphaFoldDB" id="K3WB85"/>
<dbReference type="HOGENOM" id="CLU_018564_0_0_1"/>
<proteinExistence type="predicted"/>
<accession>K3WB85</accession>
<evidence type="ECO:0008006" key="7">
    <source>
        <dbReference type="Google" id="ProtNLM"/>
    </source>
</evidence>
<evidence type="ECO:0000259" key="4">
    <source>
        <dbReference type="PROSITE" id="PS51335"/>
    </source>
</evidence>
<dbReference type="SMART" id="SM00233">
    <property type="entry name" value="PH"/>
    <property type="match status" value="2"/>
</dbReference>
<evidence type="ECO:0000256" key="2">
    <source>
        <dbReference type="SAM" id="MobiDB-lite"/>
    </source>
</evidence>
<dbReference type="PANTHER" id="PTHR12771">
    <property type="entry name" value="ENGULFMENT AND CELL MOTILITY"/>
    <property type="match status" value="1"/>
</dbReference>
<dbReference type="Pfam" id="PF04727">
    <property type="entry name" value="ELMO_CED12"/>
    <property type="match status" value="1"/>
</dbReference>
<feature type="region of interest" description="Disordered" evidence="2">
    <location>
        <begin position="130"/>
        <end position="158"/>
    </location>
</feature>
<dbReference type="InterPro" id="IPR011993">
    <property type="entry name" value="PH-like_dom_sf"/>
</dbReference>
<dbReference type="InParanoid" id="K3WB85"/>
<dbReference type="Pfam" id="PF00169">
    <property type="entry name" value="PH"/>
    <property type="match status" value="1"/>
</dbReference>
<keyword evidence="6" id="KW-1185">Reference proteome</keyword>
<dbReference type="PANTHER" id="PTHR12771:SF56">
    <property type="entry name" value="CED-12"/>
    <property type="match status" value="1"/>
</dbReference>
<dbReference type="SUPFAM" id="SSF50729">
    <property type="entry name" value="PH domain-like"/>
    <property type="match status" value="2"/>
</dbReference>
<dbReference type="InterPro" id="IPR006816">
    <property type="entry name" value="ELMO_dom"/>
</dbReference>
<reference evidence="6" key="1">
    <citation type="journal article" date="2010" name="Genome Biol.">
        <title>Genome sequence of the necrotrophic plant pathogen Pythium ultimum reveals original pathogenicity mechanisms and effector repertoire.</title>
        <authorList>
            <person name="Levesque C.A."/>
            <person name="Brouwer H."/>
            <person name="Cano L."/>
            <person name="Hamilton J.P."/>
            <person name="Holt C."/>
            <person name="Huitema E."/>
            <person name="Raffaele S."/>
            <person name="Robideau G.P."/>
            <person name="Thines M."/>
            <person name="Win J."/>
            <person name="Zerillo M.M."/>
            <person name="Beakes G.W."/>
            <person name="Boore J.L."/>
            <person name="Busam D."/>
            <person name="Dumas B."/>
            <person name="Ferriera S."/>
            <person name="Fuerstenberg S.I."/>
            <person name="Gachon C.M."/>
            <person name="Gaulin E."/>
            <person name="Govers F."/>
            <person name="Grenville-Briggs L."/>
            <person name="Horner N."/>
            <person name="Hostetler J."/>
            <person name="Jiang R.H."/>
            <person name="Johnson J."/>
            <person name="Krajaejun T."/>
            <person name="Lin H."/>
            <person name="Meijer H.J."/>
            <person name="Moore B."/>
            <person name="Morris P."/>
            <person name="Phuntmart V."/>
            <person name="Puiu D."/>
            <person name="Shetty J."/>
            <person name="Stajich J.E."/>
            <person name="Tripathy S."/>
            <person name="Wawra S."/>
            <person name="van West P."/>
            <person name="Whitty B.R."/>
            <person name="Coutinho P.M."/>
            <person name="Henrissat B."/>
            <person name="Martin F."/>
            <person name="Thomas P.D."/>
            <person name="Tyler B.M."/>
            <person name="De Vries R.P."/>
            <person name="Kamoun S."/>
            <person name="Yandell M."/>
            <person name="Tisserat N."/>
            <person name="Buell C.R."/>
        </authorList>
    </citation>
    <scope>NUCLEOTIDE SEQUENCE</scope>
    <source>
        <strain evidence="6">DAOM:BR144</strain>
    </source>
</reference>
<evidence type="ECO:0000313" key="5">
    <source>
        <dbReference type="EnsemblProtists" id="PYU1_T002226"/>
    </source>
</evidence>
<evidence type="ECO:0000313" key="6">
    <source>
        <dbReference type="Proteomes" id="UP000019132"/>
    </source>
</evidence>
<dbReference type="VEuPathDB" id="FungiDB:PYU1_G002223"/>
<dbReference type="InterPro" id="IPR001849">
    <property type="entry name" value="PH_domain"/>
</dbReference>
<feature type="domain" description="ELMO" evidence="4">
    <location>
        <begin position="660"/>
        <end position="859"/>
    </location>
</feature>
<evidence type="ECO:0000256" key="1">
    <source>
        <dbReference type="ARBA" id="ARBA00024863"/>
    </source>
</evidence>
<dbReference type="Proteomes" id="UP000019132">
    <property type="component" value="Unassembled WGS sequence"/>
</dbReference>
<protein>
    <recommendedName>
        <fullName evidence="7">ELMO domain-containing protein</fullName>
    </recommendedName>
</protein>
<reference evidence="6" key="2">
    <citation type="submission" date="2010-04" db="EMBL/GenBank/DDBJ databases">
        <authorList>
            <person name="Buell R."/>
            <person name="Hamilton J."/>
            <person name="Hostetler J."/>
        </authorList>
    </citation>
    <scope>NUCLEOTIDE SEQUENCE [LARGE SCALE GENOMIC DNA]</scope>
    <source>
        <strain evidence="6">DAOM:BR144</strain>
    </source>
</reference>
<dbReference type="OMA" id="WHEAGIQ"/>
<dbReference type="InterPro" id="IPR050868">
    <property type="entry name" value="ELMO_domain-containing"/>
</dbReference>